<evidence type="ECO:0000256" key="1">
    <source>
        <dbReference type="ARBA" id="ARBA00023015"/>
    </source>
</evidence>
<dbReference type="RefSeq" id="WP_045093966.1">
    <property type="nucleotide sequence ID" value="NZ_CABJDD010000002.1"/>
</dbReference>
<dbReference type="Pfam" id="PF01047">
    <property type="entry name" value="MarR"/>
    <property type="match status" value="1"/>
</dbReference>
<keyword evidence="1" id="KW-0805">Transcription regulation</keyword>
<keyword evidence="2" id="KW-0238">DNA-binding</keyword>
<dbReference type="EMBL" id="WQPS01000043">
    <property type="protein sequence ID" value="MBT9812223.1"/>
    <property type="molecule type" value="Genomic_DNA"/>
</dbReference>
<name>A0A3E2VM59_9FIRM</name>
<dbReference type="AlphaFoldDB" id="A0A3E2VM59"/>
<evidence type="ECO:0000313" key="5">
    <source>
        <dbReference type="Proteomes" id="UP000708338"/>
    </source>
</evidence>
<dbReference type="PRINTS" id="PR00598">
    <property type="entry name" value="HTHMARR"/>
</dbReference>
<dbReference type="SUPFAM" id="SSF46785">
    <property type="entry name" value="Winged helix' DNA-binding domain"/>
    <property type="match status" value="1"/>
</dbReference>
<dbReference type="PROSITE" id="PS50995">
    <property type="entry name" value="HTH_MARR_2"/>
    <property type="match status" value="1"/>
</dbReference>
<dbReference type="GO" id="GO:0003677">
    <property type="term" value="F:DNA binding"/>
    <property type="evidence" value="ECO:0007669"/>
    <property type="project" value="UniProtKB-KW"/>
</dbReference>
<evidence type="ECO:0000313" key="4">
    <source>
        <dbReference type="EMBL" id="MBT9812223.1"/>
    </source>
</evidence>
<dbReference type="InterPro" id="IPR023187">
    <property type="entry name" value="Tscrpt_reg_MarR-type_CS"/>
</dbReference>
<dbReference type="PANTHER" id="PTHR42756">
    <property type="entry name" value="TRANSCRIPTIONAL REGULATOR, MARR"/>
    <property type="match status" value="1"/>
</dbReference>
<evidence type="ECO:0000256" key="3">
    <source>
        <dbReference type="ARBA" id="ARBA00023163"/>
    </source>
</evidence>
<gene>
    <name evidence="4" type="ORF">GPL26_21635</name>
</gene>
<dbReference type="PROSITE" id="PS01117">
    <property type="entry name" value="HTH_MARR_1"/>
    <property type="match status" value="1"/>
</dbReference>
<proteinExistence type="predicted"/>
<dbReference type="InterPro" id="IPR036388">
    <property type="entry name" value="WH-like_DNA-bd_sf"/>
</dbReference>
<dbReference type="Gene3D" id="1.10.10.10">
    <property type="entry name" value="Winged helix-like DNA-binding domain superfamily/Winged helix DNA-binding domain"/>
    <property type="match status" value="1"/>
</dbReference>
<evidence type="ECO:0000256" key="2">
    <source>
        <dbReference type="ARBA" id="ARBA00023125"/>
    </source>
</evidence>
<comment type="caution">
    <text evidence="4">The sequence shown here is derived from an EMBL/GenBank/DDBJ whole genome shotgun (WGS) entry which is preliminary data.</text>
</comment>
<keyword evidence="3" id="KW-0804">Transcription</keyword>
<dbReference type="Proteomes" id="UP000708338">
    <property type="component" value="Unassembled WGS sequence"/>
</dbReference>
<protein>
    <submittedName>
        <fullName evidence="4">MarR family transcriptional regulator</fullName>
    </submittedName>
</protein>
<organism evidence="4 5">
    <name type="scientific">Enterocloster citroniae</name>
    <dbReference type="NCBI Taxonomy" id="358743"/>
    <lineage>
        <taxon>Bacteria</taxon>
        <taxon>Bacillati</taxon>
        <taxon>Bacillota</taxon>
        <taxon>Clostridia</taxon>
        <taxon>Lachnospirales</taxon>
        <taxon>Lachnospiraceae</taxon>
        <taxon>Enterocloster</taxon>
    </lineage>
</organism>
<dbReference type="GO" id="GO:0003700">
    <property type="term" value="F:DNA-binding transcription factor activity"/>
    <property type="evidence" value="ECO:0007669"/>
    <property type="project" value="InterPro"/>
</dbReference>
<dbReference type="SMART" id="SM00347">
    <property type="entry name" value="HTH_MARR"/>
    <property type="match status" value="1"/>
</dbReference>
<reference evidence="4" key="1">
    <citation type="journal article" date="2021" name="Gut Microbes">
        <title>A synthetic consortium of 100 gut commensals modulates the composition and function in a colon model of the microbiome of elderly subjects.</title>
        <authorList>
            <person name="Perez M."/>
            <person name="Ntemiri A."/>
            <person name="Tan H."/>
            <person name="Harris H.M.B."/>
            <person name="Roager H.M."/>
            <person name="Ribiere C."/>
            <person name="O'Toole P.W."/>
        </authorList>
    </citation>
    <scope>NUCLEOTIDE SEQUENCE</scope>
    <source>
        <strain evidence="4">MCC335</strain>
    </source>
</reference>
<dbReference type="InterPro" id="IPR000835">
    <property type="entry name" value="HTH_MarR-typ"/>
</dbReference>
<sequence>MDDNKVSVQIKKTALVFDKISNQLLAPYGLSGSQFKILMVLYHAPMGSVRQIDIETKFAMTNPTVTGLVQKLEKSDLVTRIPHPQDKRSKILLLTDHAVEMKEELLALADALEFQMTKNLTEEECGQLSRLLQKISR</sequence>
<dbReference type="PANTHER" id="PTHR42756:SF1">
    <property type="entry name" value="TRANSCRIPTIONAL REPRESSOR OF EMRAB OPERON"/>
    <property type="match status" value="1"/>
</dbReference>
<accession>A0A3E2VM59</accession>
<dbReference type="InterPro" id="IPR036390">
    <property type="entry name" value="WH_DNA-bd_sf"/>
</dbReference>